<dbReference type="RefSeq" id="WP_256327592.1">
    <property type="nucleotide sequence ID" value="NZ_FJNA01000002.1"/>
</dbReference>
<dbReference type="AlphaFoldDB" id="A0AB37ZXT0"/>
<dbReference type="EMBL" id="FNQH01000001">
    <property type="protein sequence ID" value="SEA00675.1"/>
    <property type="molecule type" value="Genomic_DNA"/>
</dbReference>
<keyword evidence="1" id="KW-0472">Membrane</keyword>
<accession>A0AB37ZXT0</accession>
<keyword evidence="1" id="KW-0812">Transmembrane</keyword>
<keyword evidence="3" id="KW-1185">Reference proteome</keyword>
<evidence type="ECO:0000256" key="1">
    <source>
        <dbReference type="SAM" id="Phobius"/>
    </source>
</evidence>
<reference evidence="2 3" key="1">
    <citation type="submission" date="2016-10" db="EMBL/GenBank/DDBJ databases">
        <authorList>
            <person name="Varghese N."/>
            <person name="Submissions S."/>
        </authorList>
    </citation>
    <scope>NUCLEOTIDE SEQUENCE [LARGE SCALE GENOMIC DNA]</scope>
    <source>
        <strain evidence="2 3">DSM 14526</strain>
    </source>
</reference>
<name>A0AB37ZXT0_9LACT</name>
<protein>
    <submittedName>
        <fullName evidence="2">Uncharacterized protein</fullName>
    </submittedName>
</protein>
<proteinExistence type="predicted"/>
<sequence>MKIFTDEFEDRLVSFIGTTIVVSIALLFFGIAGGIELGLMF</sequence>
<keyword evidence="1" id="KW-1133">Transmembrane helix</keyword>
<comment type="caution">
    <text evidence="2">The sequence shown here is derived from an EMBL/GenBank/DDBJ whole genome shotgun (WGS) entry which is preliminary data.</text>
</comment>
<evidence type="ECO:0000313" key="3">
    <source>
        <dbReference type="Proteomes" id="UP000199042"/>
    </source>
</evidence>
<feature type="transmembrane region" description="Helical" evidence="1">
    <location>
        <begin position="12"/>
        <end position="35"/>
    </location>
</feature>
<organism evidence="2 3">
    <name type="scientific">Trichococcus collinsii</name>
    <dbReference type="NCBI Taxonomy" id="157076"/>
    <lineage>
        <taxon>Bacteria</taxon>
        <taxon>Bacillati</taxon>
        <taxon>Bacillota</taxon>
        <taxon>Bacilli</taxon>
        <taxon>Lactobacillales</taxon>
        <taxon>Carnobacteriaceae</taxon>
        <taxon>Trichococcus</taxon>
    </lineage>
</organism>
<gene>
    <name evidence="2" type="ORF">SAMN04488525_101849</name>
</gene>
<dbReference type="Proteomes" id="UP000199042">
    <property type="component" value="Unassembled WGS sequence"/>
</dbReference>
<evidence type="ECO:0000313" key="2">
    <source>
        <dbReference type="EMBL" id="SEA00675.1"/>
    </source>
</evidence>